<dbReference type="InterPro" id="IPR011009">
    <property type="entry name" value="Kinase-like_dom_sf"/>
</dbReference>
<dbReference type="InterPro" id="IPR002575">
    <property type="entry name" value="Aminoglycoside_PTrfase"/>
</dbReference>
<gene>
    <name evidence="2" type="ORF">MRAB57_1528</name>
</gene>
<dbReference type="PANTHER" id="PTHR11012">
    <property type="entry name" value="PROTEIN KINASE-LIKE DOMAIN-CONTAINING"/>
    <property type="match status" value="1"/>
</dbReference>
<protein>
    <submittedName>
        <fullName evidence="2">Predicted kinase, aminoglycoside phosphotransferase (APT) family</fullName>
    </submittedName>
</protein>
<dbReference type="Gene3D" id="3.90.1200.10">
    <property type="match status" value="1"/>
</dbReference>
<organism evidence="2 3">
    <name type="scientific">Mycobacterium rhizamassiliense</name>
    <dbReference type="NCBI Taxonomy" id="1841860"/>
    <lineage>
        <taxon>Bacteria</taxon>
        <taxon>Bacillati</taxon>
        <taxon>Actinomycetota</taxon>
        <taxon>Actinomycetes</taxon>
        <taxon>Mycobacteriales</taxon>
        <taxon>Mycobacteriaceae</taxon>
        <taxon>Mycobacterium</taxon>
    </lineage>
</organism>
<dbReference type="AlphaFoldDB" id="A0A2U3NQG5"/>
<dbReference type="SUPFAM" id="SSF56112">
    <property type="entry name" value="Protein kinase-like (PK-like)"/>
    <property type="match status" value="1"/>
</dbReference>
<feature type="domain" description="Aminoglycoside phosphotransferase" evidence="1">
    <location>
        <begin position="30"/>
        <end position="274"/>
    </location>
</feature>
<evidence type="ECO:0000313" key="3">
    <source>
        <dbReference type="Proteomes" id="UP000240988"/>
    </source>
</evidence>
<reference evidence="2 3" key="1">
    <citation type="submission" date="2017-01" db="EMBL/GenBank/DDBJ databases">
        <authorList>
            <consortium name="Urmite Genomes"/>
        </authorList>
    </citation>
    <scope>NUCLEOTIDE SEQUENCE [LARGE SCALE GENOMIC DNA]</scope>
    <source>
        <strain evidence="2 3">AB57</strain>
    </source>
</reference>
<keyword evidence="2" id="KW-0418">Kinase</keyword>
<dbReference type="RefSeq" id="WP_077087041.1">
    <property type="nucleotide sequence ID" value="NZ_LT721901.1"/>
</dbReference>
<dbReference type="Proteomes" id="UP000240988">
    <property type="component" value="Unassembled WGS sequence"/>
</dbReference>
<dbReference type="OrthoDB" id="115252at2"/>
<sequence>MSPVIPSSPGEVTRSWLAEVLDTDVLDVSVTPVGTGQTGATYRVTPTYSADRCGLPDTFIVKLPSQDEAVRQRVAGGYRCEFAFYTDVADTVAVPLPHCFHCEIDRDGADFVLLLSDLAPAVQGDQIAGCNAVEARLAVEALAGLHGPRWCDPRWLAFTGAMMPKLDADAAKGIGELAIMATDTTLGMLDERITAADRRTLCEAAALVSAWILLEPQRFSILHGDYRIDNLLFDPERSKVTVVDWQTMSIGLPARDLAYFAATSLLPEQRAQTEHELVGVYREALQLHGVTGYDIDSCWRDYRLGMLQVPLITTLGFAFSAATERGDEMVLAMLSRGCRAIRELGTLDLIRELS</sequence>
<evidence type="ECO:0000259" key="1">
    <source>
        <dbReference type="Pfam" id="PF01636"/>
    </source>
</evidence>
<dbReference type="EMBL" id="FUFA01000002">
    <property type="protein sequence ID" value="SPM33724.1"/>
    <property type="molecule type" value="Genomic_DNA"/>
</dbReference>
<dbReference type="Pfam" id="PF01636">
    <property type="entry name" value="APH"/>
    <property type="match status" value="1"/>
</dbReference>
<keyword evidence="2" id="KW-0808">Transferase</keyword>
<dbReference type="STRING" id="1841860.GCA_900157375_01529"/>
<keyword evidence="3" id="KW-1185">Reference proteome</keyword>
<dbReference type="GO" id="GO:0016301">
    <property type="term" value="F:kinase activity"/>
    <property type="evidence" value="ECO:0007669"/>
    <property type="project" value="UniProtKB-KW"/>
</dbReference>
<accession>A0A2U3NQG5</accession>
<proteinExistence type="predicted"/>
<name>A0A2U3NQG5_9MYCO</name>
<evidence type="ECO:0000313" key="2">
    <source>
        <dbReference type="EMBL" id="SPM33724.1"/>
    </source>
</evidence>
<dbReference type="PANTHER" id="PTHR11012:SF30">
    <property type="entry name" value="PROTEIN KINASE-LIKE DOMAIN-CONTAINING"/>
    <property type="match status" value="1"/>
</dbReference>